<protein>
    <submittedName>
        <fullName evidence="3">Uncharacterized protein</fullName>
    </submittedName>
</protein>
<evidence type="ECO:0000256" key="1">
    <source>
        <dbReference type="SAM" id="MobiDB-lite"/>
    </source>
</evidence>
<keyword evidence="4" id="KW-1185">Reference proteome</keyword>
<feature type="compositionally biased region" description="Basic residues" evidence="1">
    <location>
        <begin position="84"/>
        <end position="96"/>
    </location>
</feature>
<proteinExistence type="predicted"/>
<organism evidence="3 4">
    <name type="scientific">Reticulomyxa filosa</name>
    <dbReference type="NCBI Taxonomy" id="46433"/>
    <lineage>
        <taxon>Eukaryota</taxon>
        <taxon>Sar</taxon>
        <taxon>Rhizaria</taxon>
        <taxon>Retaria</taxon>
        <taxon>Foraminifera</taxon>
        <taxon>Monothalamids</taxon>
        <taxon>Reticulomyxidae</taxon>
        <taxon>Reticulomyxa</taxon>
    </lineage>
</organism>
<dbReference type="Proteomes" id="UP000023152">
    <property type="component" value="Unassembled WGS sequence"/>
</dbReference>
<evidence type="ECO:0000256" key="2">
    <source>
        <dbReference type="SAM" id="Phobius"/>
    </source>
</evidence>
<keyword evidence="2" id="KW-0812">Transmembrane</keyword>
<accession>X6N7P3</accession>
<feature type="compositionally biased region" description="Basic and acidic residues" evidence="1">
    <location>
        <begin position="61"/>
        <end position="83"/>
    </location>
</feature>
<evidence type="ECO:0000313" key="3">
    <source>
        <dbReference type="EMBL" id="ETO22066.1"/>
    </source>
</evidence>
<keyword evidence="2" id="KW-1133">Transmembrane helix</keyword>
<keyword evidence="2" id="KW-0472">Membrane</keyword>
<evidence type="ECO:0000313" key="4">
    <source>
        <dbReference type="Proteomes" id="UP000023152"/>
    </source>
</evidence>
<comment type="caution">
    <text evidence="3">The sequence shown here is derived from an EMBL/GenBank/DDBJ whole genome shotgun (WGS) entry which is preliminary data.</text>
</comment>
<feature type="compositionally biased region" description="Basic residues" evidence="1">
    <location>
        <begin position="136"/>
        <end position="147"/>
    </location>
</feature>
<sequence>MLDERNGLQENIKQLKLEEEIIEMGHYAPNDEQRTCTLDQVHVQKQIDVHLSHRQKQVPLKNEKGEGDTDNGNEKERRHENDMKKKKRKHSKKQSHHQNNDEEESQNEEDEDEDDESDSKSSSESEDSDGDYKSEKSRKRSLSNHKKIQREQIKYVSTKFLSLSDGKDNLGHSVIGIFPLSQQIDFDSLCQTHESVCVRKLKCKLKQFLRQLEKQKHERKASNHVLELQIQRITQVIKAISHKTTVHYMRLFKDFDLSETYSNLSKHYQLVLFCRVLYTLFFFSVSASPLFYNCLFVYNAQHFQFFHFPSSLNLCKINYSFICKKLNIEWRNTPYFFFLKENQTLIVVDKSKSGVIRIQAFF</sequence>
<dbReference type="EMBL" id="ASPP01011061">
    <property type="protein sequence ID" value="ETO22066.1"/>
    <property type="molecule type" value="Genomic_DNA"/>
</dbReference>
<gene>
    <name evidence="3" type="ORF">RFI_15139</name>
</gene>
<feature type="region of interest" description="Disordered" evidence="1">
    <location>
        <begin position="49"/>
        <end position="147"/>
    </location>
</feature>
<feature type="transmembrane region" description="Helical" evidence="2">
    <location>
        <begin position="276"/>
        <end position="298"/>
    </location>
</feature>
<name>X6N7P3_RETFI</name>
<dbReference type="AlphaFoldDB" id="X6N7P3"/>
<reference evidence="3 4" key="1">
    <citation type="journal article" date="2013" name="Curr. Biol.">
        <title>The Genome of the Foraminiferan Reticulomyxa filosa.</title>
        <authorList>
            <person name="Glockner G."/>
            <person name="Hulsmann N."/>
            <person name="Schleicher M."/>
            <person name="Noegel A.A."/>
            <person name="Eichinger L."/>
            <person name="Gallinger C."/>
            <person name="Pawlowski J."/>
            <person name="Sierra R."/>
            <person name="Euteneuer U."/>
            <person name="Pillet L."/>
            <person name="Moustafa A."/>
            <person name="Platzer M."/>
            <person name="Groth M."/>
            <person name="Szafranski K."/>
            <person name="Schliwa M."/>
        </authorList>
    </citation>
    <scope>NUCLEOTIDE SEQUENCE [LARGE SCALE GENOMIC DNA]</scope>
</reference>
<feature type="compositionally biased region" description="Acidic residues" evidence="1">
    <location>
        <begin position="101"/>
        <end position="117"/>
    </location>
</feature>